<dbReference type="RefSeq" id="WP_086650077.1">
    <property type="nucleotide sequence ID" value="NZ_JOMQ01000001.1"/>
</dbReference>
<evidence type="ECO:0000256" key="1">
    <source>
        <dbReference type="SAM" id="Phobius"/>
    </source>
</evidence>
<sequence>MEIAFEGKPYWFLTFTGKVASVSAWTTTSVTSSGGGGSGYIHPQHGGHINVSAPTIKSQTHNHQKFWLVSAEGEEKEISKADFSCREGQQATVIWGAAKGEESGKYLAIRNDATGSIVFFDDSSIEQTFHGYGQPFIKLSLIYFSIIFIESLLGFALSNGGRSDSVVGTCCALLVPVLFLVGFCHLMVSKGQRTEECKKFVLSLLESGKY</sequence>
<feature type="transmembrane region" description="Helical" evidence="1">
    <location>
        <begin position="141"/>
        <end position="160"/>
    </location>
</feature>
<proteinExistence type="predicted"/>
<comment type="caution">
    <text evidence="2">The sequence shown here is derived from an EMBL/GenBank/DDBJ whole genome shotgun (WGS) entry which is preliminary data.</text>
</comment>
<evidence type="ECO:0000313" key="3">
    <source>
        <dbReference type="Proteomes" id="UP000196086"/>
    </source>
</evidence>
<feature type="transmembrane region" description="Helical" evidence="1">
    <location>
        <begin position="166"/>
        <end position="188"/>
    </location>
</feature>
<protein>
    <submittedName>
        <fullName evidence="2">Uncharacterized protein</fullName>
    </submittedName>
</protein>
<organism evidence="2 3">
    <name type="scientific">Acetobacter cibinongensis</name>
    <dbReference type="NCBI Taxonomy" id="146475"/>
    <lineage>
        <taxon>Bacteria</taxon>
        <taxon>Pseudomonadati</taxon>
        <taxon>Pseudomonadota</taxon>
        <taxon>Alphaproteobacteria</taxon>
        <taxon>Acetobacterales</taxon>
        <taxon>Acetobacteraceae</taxon>
        <taxon>Acetobacter</taxon>
    </lineage>
</organism>
<keyword evidence="1" id="KW-0812">Transmembrane</keyword>
<keyword evidence="1" id="KW-0472">Membrane</keyword>
<gene>
    <name evidence="2" type="ORF">HK14_00025</name>
</gene>
<evidence type="ECO:0000313" key="2">
    <source>
        <dbReference type="EMBL" id="OUJ04588.1"/>
    </source>
</evidence>
<keyword evidence="1" id="KW-1133">Transmembrane helix</keyword>
<accession>A0A1Z5YYZ0</accession>
<dbReference type="EMBL" id="JOMQ01000001">
    <property type="protein sequence ID" value="OUJ04588.1"/>
    <property type="molecule type" value="Genomic_DNA"/>
</dbReference>
<reference evidence="2 3" key="1">
    <citation type="submission" date="2014-06" db="EMBL/GenBank/DDBJ databases">
        <authorList>
            <person name="Ju J."/>
            <person name="Zhang J."/>
        </authorList>
    </citation>
    <scope>NUCLEOTIDE SEQUENCE [LARGE SCALE GENOMIC DNA]</scope>
    <source>
        <strain evidence="2 3">DsW_47</strain>
    </source>
</reference>
<dbReference type="Proteomes" id="UP000196086">
    <property type="component" value="Unassembled WGS sequence"/>
</dbReference>
<dbReference type="OrthoDB" id="7222003at2"/>
<dbReference type="AlphaFoldDB" id="A0A1Z5YYZ0"/>
<name>A0A1Z5YYZ0_9PROT</name>